<evidence type="ECO:0000256" key="1">
    <source>
        <dbReference type="ARBA" id="ARBA00023125"/>
    </source>
</evidence>
<evidence type="ECO:0000313" key="5">
    <source>
        <dbReference type="Proteomes" id="UP000007842"/>
    </source>
</evidence>
<proteinExistence type="predicted"/>
<dbReference type="PANTHER" id="PTHR30055">
    <property type="entry name" value="HTH-TYPE TRANSCRIPTIONAL REGULATOR RUTR"/>
    <property type="match status" value="1"/>
</dbReference>
<dbReference type="EMBL" id="CP003229">
    <property type="protein sequence ID" value="AEW98550.1"/>
    <property type="molecule type" value="Genomic_DNA"/>
</dbReference>
<keyword evidence="4" id="KW-0614">Plasmid</keyword>
<dbReference type="OrthoDB" id="7186128at2"/>
<dbReference type="SUPFAM" id="SSF46689">
    <property type="entry name" value="Homeodomain-like"/>
    <property type="match status" value="1"/>
</dbReference>
<name>F8JK88_STREN</name>
<dbReference type="InterPro" id="IPR009057">
    <property type="entry name" value="Homeodomain-like_sf"/>
</dbReference>
<dbReference type="PATRIC" id="fig|1003195.11.peg.1323"/>
<dbReference type="RefSeq" id="WP_014151814.1">
    <property type="nucleotide sequence ID" value="NC_016113.1"/>
</dbReference>
<dbReference type="GO" id="GO:0000976">
    <property type="term" value="F:transcription cis-regulatory region binding"/>
    <property type="evidence" value="ECO:0007669"/>
    <property type="project" value="TreeGrafter"/>
</dbReference>
<dbReference type="PANTHER" id="PTHR30055:SF160">
    <property type="entry name" value="TRANSCRIPTIONAL REGULATORY PROTEIN (PROBABLY ASNC-FAMILY)-RELATED"/>
    <property type="match status" value="1"/>
</dbReference>
<keyword evidence="1 2" id="KW-0238">DNA-binding</keyword>
<organism evidence="4 5">
    <name type="scientific">Streptantibioticus cattleyicolor (strain ATCC 35852 / DSM 46488 / JCM 4925 / NBRC 14057 / NRRL 8057)</name>
    <name type="common">Streptomyces cattleya</name>
    <dbReference type="NCBI Taxonomy" id="1003195"/>
    <lineage>
        <taxon>Bacteria</taxon>
        <taxon>Bacillati</taxon>
        <taxon>Actinomycetota</taxon>
        <taxon>Actinomycetes</taxon>
        <taxon>Kitasatosporales</taxon>
        <taxon>Streptomycetaceae</taxon>
        <taxon>Streptantibioticus</taxon>
    </lineage>
</organism>
<accession>F8JK88</accession>
<evidence type="ECO:0000259" key="3">
    <source>
        <dbReference type="PROSITE" id="PS50977"/>
    </source>
</evidence>
<reference evidence="5" key="1">
    <citation type="submission" date="2011-12" db="EMBL/GenBank/DDBJ databases">
        <title>Complete genome sequence of Streptomyces cattleya strain DSM 46488.</title>
        <authorList>
            <person name="Ou H.-Y."/>
            <person name="Li P."/>
            <person name="Zhao C."/>
            <person name="O'Hagan D."/>
            <person name="Deng Z."/>
        </authorList>
    </citation>
    <scope>NUCLEOTIDE SEQUENCE [LARGE SCALE GENOMIC DNA]</scope>
    <source>
        <strain evidence="5">ATCC 35852 / DSM 46488 / JCM 4925 / NBRC 14057 / NRRL 8057</strain>
        <plasmid evidence="5">Plasmid pSCATT</plasmid>
    </source>
</reference>
<accession>G8XFI1</accession>
<dbReference type="Gene3D" id="1.10.357.10">
    <property type="entry name" value="Tetracycline Repressor, domain 2"/>
    <property type="match status" value="1"/>
</dbReference>
<sequence length="193" mass="21683">MTRTEERPGGRRLLPRDERRAQLIRAAATAFARQGFAATGLEDVAREAGVTRAIIYRHFASKTVLYQAVLDDTQERLRARLGPPDRYDEGTVRALVEAACDDPDGFRMLFRHAQREPEFAAHAEERSRAAARTAERHLRDVLPDPGHRRWVAGLIPALTIELVLSWLDAGRPVGEDDLVRTIRATSRALARRG</sequence>
<gene>
    <name evidence="4" type="ordered locus">SCATT_p03570</name>
</gene>
<dbReference type="KEGG" id="scy:SCATT_p03570"/>
<evidence type="ECO:0000256" key="2">
    <source>
        <dbReference type="PROSITE-ProRule" id="PRU00335"/>
    </source>
</evidence>
<dbReference type="PRINTS" id="PR00455">
    <property type="entry name" value="HTHTETR"/>
</dbReference>
<feature type="domain" description="HTH tetR-type" evidence="3">
    <location>
        <begin position="17"/>
        <end position="77"/>
    </location>
</feature>
<dbReference type="InterPro" id="IPR050109">
    <property type="entry name" value="HTH-type_TetR-like_transc_reg"/>
</dbReference>
<feature type="DNA-binding region" description="H-T-H motif" evidence="2">
    <location>
        <begin position="40"/>
        <end position="59"/>
    </location>
</feature>
<dbReference type="HOGENOM" id="CLU_113263_0_0_11"/>
<protein>
    <submittedName>
        <fullName evidence="4">Transcriptional regulator, TetR family</fullName>
    </submittedName>
</protein>
<dbReference type="AlphaFoldDB" id="F8JK88"/>
<dbReference type="Pfam" id="PF00440">
    <property type="entry name" value="TetR_N"/>
    <property type="match status" value="1"/>
</dbReference>
<dbReference type="Proteomes" id="UP000007842">
    <property type="component" value="Plasmid pSCATT"/>
</dbReference>
<dbReference type="SUPFAM" id="SSF48498">
    <property type="entry name" value="Tetracyclin repressor-like, C-terminal domain"/>
    <property type="match status" value="1"/>
</dbReference>
<evidence type="ECO:0000313" key="4">
    <source>
        <dbReference type="EMBL" id="AEW98550.1"/>
    </source>
</evidence>
<dbReference type="InterPro" id="IPR001647">
    <property type="entry name" value="HTH_TetR"/>
</dbReference>
<dbReference type="PROSITE" id="PS50977">
    <property type="entry name" value="HTH_TETR_2"/>
    <property type="match status" value="1"/>
</dbReference>
<keyword evidence="5" id="KW-1185">Reference proteome</keyword>
<dbReference type="InterPro" id="IPR036271">
    <property type="entry name" value="Tet_transcr_reg_TetR-rel_C_sf"/>
</dbReference>
<dbReference type="KEGG" id="sct:SCAT_p1367"/>
<geneLocation type="plasmid" evidence="4 5">
    <name>pSCATT</name>
</geneLocation>
<dbReference type="GO" id="GO:0003700">
    <property type="term" value="F:DNA-binding transcription factor activity"/>
    <property type="evidence" value="ECO:0007669"/>
    <property type="project" value="TreeGrafter"/>
</dbReference>